<name>A0A975JG86_9RHOB</name>
<accession>A0A975JG86</accession>
<evidence type="ECO:0000313" key="1">
    <source>
        <dbReference type="EMBL" id="QUJ77962.1"/>
    </source>
</evidence>
<dbReference type="Proteomes" id="UP000683291">
    <property type="component" value="Chromosome 1"/>
</dbReference>
<keyword evidence="2" id="KW-1185">Reference proteome</keyword>
<dbReference type="AlphaFoldDB" id="A0A975JG86"/>
<dbReference type="CDD" id="cd08054">
    <property type="entry name" value="gp6"/>
    <property type="match status" value="1"/>
</dbReference>
<dbReference type="EMBL" id="CP073581">
    <property type="protein sequence ID" value="QUJ77962.1"/>
    <property type="molecule type" value="Genomic_DNA"/>
</dbReference>
<dbReference type="InterPro" id="IPR006450">
    <property type="entry name" value="Phage_HK97_gp6-like"/>
</dbReference>
<dbReference type="Gene3D" id="1.10.3230.30">
    <property type="entry name" value="Phage gp6-like head-tail connector protein"/>
    <property type="match status" value="1"/>
</dbReference>
<sequence>MLIEETNVPDAALPVDALKAHLRLGSGFGQDTVQDGVLAGFLRAALAAVEARTGKALMAREFTQSVGELRGAEALNLAVAPVTVIASVTLVSRDGAEQTVSPDIYWLERDGHTPKLRAAAACLPGPERGGALRVRFLAGFGAEFDDLPADLRQAVLMLAAHYYEYRHDTALSDGCMPFGVSSLIERFRNLRIGLSGART</sequence>
<proteinExistence type="predicted"/>
<dbReference type="InterPro" id="IPR011738">
    <property type="entry name" value="Phage_CHP"/>
</dbReference>
<evidence type="ECO:0000313" key="2">
    <source>
        <dbReference type="Proteomes" id="UP000683291"/>
    </source>
</evidence>
<organism evidence="1 2">
    <name type="scientific">Sulfitobacter albidus</name>
    <dbReference type="NCBI Taxonomy" id="2829501"/>
    <lineage>
        <taxon>Bacteria</taxon>
        <taxon>Pseudomonadati</taxon>
        <taxon>Pseudomonadota</taxon>
        <taxon>Alphaproteobacteria</taxon>
        <taxon>Rhodobacterales</taxon>
        <taxon>Roseobacteraceae</taxon>
        <taxon>Sulfitobacter</taxon>
    </lineage>
</organism>
<protein>
    <submittedName>
        <fullName evidence="1">Head-tail connector protein</fullName>
    </submittedName>
</protein>
<dbReference type="NCBIfam" id="TIGR02215">
    <property type="entry name" value="phage_chp_gp8"/>
    <property type="match status" value="1"/>
</dbReference>
<gene>
    <name evidence="1" type="ORF">KDD17_05235</name>
</gene>
<dbReference type="KEGG" id="sual:KDD17_05235"/>
<reference evidence="1" key="1">
    <citation type="submission" date="2021-04" db="EMBL/GenBank/DDBJ databases">
        <title>Complete genome sequence for Sulfitobacter sp. strain JK7-1.</title>
        <authorList>
            <person name="Park S.-J."/>
        </authorList>
    </citation>
    <scope>NUCLEOTIDE SEQUENCE</scope>
    <source>
        <strain evidence="1">JK7-1</strain>
    </source>
</reference>
<dbReference type="NCBIfam" id="TIGR01560">
    <property type="entry name" value="put_DNA_pack"/>
    <property type="match status" value="1"/>
</dbReference>